<dbReference type="RefSeq" id="WP_317970332.1">
    <property type="nucleotide sequence ID" value="NZ_CP129118.1"/>
</dbReference>
<dbReference type="PIRSF" id="PIRSF006806">
    <property type="entry name" value="FTHF_cligase"/>
    <property type="match status" value="1"/>
</dbReference>
<evidence type="ECO:0000256" key="3">
    <source>
        <dbReference type="ARBA" id="ARBA00022840"/>
    </source>
</evidence>
<keyword evidence="3 4" id="KW-0067">ATP-binding</keyword>
<dbReference type="Gene3D" id="3.40.50.10420">
    <property type="entry name" value="NagB/RpiA/CoA transferase-like"/>
    <property type="match status" value="1"/>
</dbReference>
<dbReference type="PANTHER" id="PTHR23407">
    <property type="entry name" value="ATPASE INHIBITOR/5-FORMYLTETRAHYDROFOLATE CYCLO-LIGASE"/>
    <property type="match status" value="1"/>
</dbReference>
<keyword evidence="4" id="KW-0460">Magnesium</keyword>
<sequence length="193" mass="22156">MGKVDIRKNIIDILQEMERTQHVRQSSEVMKRLVASKLFQEAGTIAVTISRFPEVDTRLLIEHAWQTGKRVVVPKCIASTREMDFRAITSFDDLETVYMDLLEPIEERTSSIKKDEIDLQLVPGVVFSEKGFRIGFGGGYYDRYLEGYNGECISLAFEVQLIDDVPVEPHDIPVDWIITENRSIDCGEQRRKS</sequence>
<protein>
    <recommendedName>
        <fullName evidence="4">5-formyltetrahydrofolate cyclo-ligase</fullName>
        <ecNumber evidence="4">6.3.3.2</ecNumber>
    </recommendedName>
</protein>
<evidence type="ECO:0000256" key="2">
    <source>
        <dbReference type="ARBA" id="ARBA00022741"/>
    </source>
</evidence>
<dbReference type="Pfam" id="PF01812">
    <property type="entry name" value="5-FTHF_cyc-lig"/>
    <property type="match status" value="1"/>
</dbReference>
<reference evidence="5 6" key="1">
    <citation type="submission" date="2023-06" db="EMBL/GenBank/DDBJ databases">
        <title>Sporosarcina sp. nov., isolated from Korean tranditional fermented seafood 'Jeotgal'.</title>
        <authorList>
            <person name="Yang A.I."/>
            <person name="Shin N.-R."/>
        </authorList>
    </citation>
    <scope>NUCLEOTIDE SEQUENCE [LARGE SCALE GENOMIC DNA]</scope>
    <source>
        <strain evidence="5 6">T2O-4</strain>
    </source>
</reference>
<evidence type="ECO:0000313" key="6">
    <source>
        <dbReference type="Proteomes" id="UP001303902"/>
    </source>
</evidence>
<dbReference type="InterPro" id="IPR037171">
    <property type="entry name" value="NagB/RpiA_transferase-like"/>
</dbReference>
<evidence type="ECO:0000313" key="5">
    <source>
        <dbReference type="EMBL" id="WOV88850.1"/>
    </source>
</evidence>
<keyword evidence="5" id="KW-0436">Ligase</keyword>
<name>A0ABZ0L9P9_9BACL</name>
<accession>A0ABZ0L9P9</accession>
<dbReference type="EC" id="6.3.3.2" evidence="4"/>
<keyword evidence="4" id="KW-0479">Metal-binding</keyword>
<comment type="similarity">
    <text evidence="1 4">Belongs to the 5-formyltetrahydrofolate cyclo-ligase family.</text>
</comment>
<keyword evidence="6" id="KW-1185">Reference proteome</keyword>
<dbReference type="GO" id="GO:0030272">
    <property type="term" value="F:5-formyltetrahydrofolate cyclo-ligase activity"/>
    <property type="evidence" value="ECO:0007669"/>
    <property type="project" value="UniProtKB-EC"/>
</dbReference>
<dbReference type="EMBL" id="CP129118">
    <property type="protein sequence ID" value="WOV88850.1"/>
    <property type="molecule type" value="Genomic_DNA"/>
</dbReference>
<dbReference type="NCBIfam" id="TIGR02727">
    <property type="entry name" value="MTHFS_bact"/>
    <property type="match status" value="1"/>
</dbReference>
<keyword evidence="2 4" id="KW-0547">Nucleotide-binding</keyword>
<proteinExistence type="inferred from homology"/>
<dbReference type="InterPro" id="IPR024185">
    <property type="entry name" value="FTHF_cligase-like_sf"/>
</dbReference>
<evidence type="ECO:0000256" key="1">
    <source>
        <dbReference type="ARBA" id="ARBA00010638"/>
    </source>
</evidence>
<evidence type="ECO:0000256" key="4">
    <source>
        <dbReference type="RuleBase" id="RU361279"/>
    </source>
</evidence>
<comment type="cofactor">
    <cofactor evidence="4">
        <name>Mg(2+)</name>
        <dbReference type="ChEBI" id="CHEBI:18420"/>
    </cofactor>
</comment>
<gene>
    <name evidence="5" type="ORF">QWT69_07030</name>
</gene>
<dbReference type="Proteomes" id="UP001303902">
    <property type="component" value="Chromosome"/>
</dbReference>
<comment type="catalytic activity">
    <reaction evidence="4">
        <text>(6S)-5-formyl-5,6,7,8-tetrahydrofolate + ATP = (6R)-5,10-methenyltetrahydrofolate + ADP + phosphate</text>
        <dbReference type="Rhea" id="RHEA:10488"/>
        <dbReference type="ChEBI" id="CHEBI:30616"/>
        <dbReference type="ChEBI" id="CHEBI:43474"/>
        <dbReference type="ChEBI" id="CHEBI:57455"/>
        <dbReference type="ChEBI" id="CHEBI:57457"/>
        <dbReference type="ChEBI" id="CHEBI:456216"/>
        <dbReference type="EC" id="6.3.3.2"/>
    </reaction>
</comment>
<dbReference type="PANTHER" id="PTHR23407:SF1">
    <property type="entry name" value="5-FORMYLTETRAHYDROFOLATE CYCLO-LIGASE"/>
    <property type="match status" value="1"/>
</dbReference>
<dbReference type="SUPFAM" id="SSF100950">
    <property type="entry name" value="NagB/RpiA/CoA transferase-like"/>
    <property type="match status" value="1"/>
</dbReference>
<organism evidence="5 6">
    <name type="scientific">Sporosarcina oncorhynchi</name>
    <dbReference type="NCBI Taxonomy" id="3056444"/>
    <lineage>
        <taxon>Bacteria</taxon>
        <taxon>Bacillati</taxon>
        <taxon>Bacillota</taxon>
        <taxon>Bacilli</taxon>
        <taxon>Bacillales</taxon>
        <taxon>Caryophanaceae</taxon>
        <taxon>Sporosarcina</taxon>
    </lineage>
</organism>
<dbReference type="InterPro" id="IPR002698">
    <property type="entry name" value="FTHF_cligase"/>
</dbReference>